<dbReference type="EMBL" id="CP000850">
    <property type="protein sequence ID" value="ABV99416.1"/>
    <property type="molecule type" value="Genomic_DNA"/>
</dbReference>
<proteinExistence type="predicted"/>
<organism evidence="1">
    <name type="scientific">Salinispora arenicola (strain CNS-205)</name>
    <dbReference type="NCBI Taxonomy" id="391037"/>
    <lineage>
        <taxon>Bacteria</taxon>
        <taxon>Bacillati</taxon>
        <taxon>Actinomycetota</taxon>
        <taxon>Actinomycetes</taxon>
        <taxon>Micromonosporales</taxon>
        <taxon>Micromonosporaceae</taxon>
        <taxon>Salinispora</taxon>
    </lineage>
</organism>
<evidence type="ECO:0000313" key="1">
    <source>
        <dbReference type="EMBL" id="ABV99416.1"/>
    </source>
</evidence>
<dbReference type="STRING" id="391037.Sare_3618"/>
<accession>A8LZ56</accession>
<dbReference type="AlphaFoldDB" id="A8LZ56"/>
<dbReference type="HOGENOM" id="CLU_3029756_0_0_11"/>
<protein>
    <submittedName>
        <fullName evidence="1">Uncharacterized protein</fullName>
    </submittedName>
</protein>
<gene>
    <name evidence="1" type="ordered locus">Sare_3618</name>
</gene>
<reference evidence="1" key="1">
    <citation type="submission" date="2007-10" db="EMBL/GenBank/DDBJ databases">
        <title>Complete sequence of Salinispora arenicola CNS-205.</title>
        <authorList>
            <consortium name="US DOE Joint Genome Institute"/>
            <person name="Copeland A."/>
            <person name="Lucas S."/>
            <person name="Lapidus A."/>
            <person name="Barry K."/>
            <person name="Glavina del Rio T."/>
            <person name="Dalin E."/>
            <person name="Tice H."/>
            <person name="Pitluck S."/>
            <person name="Foster B."/>
            <person name="Schmutz J."/>
            <person name="Larimer F."/>
            <person name="Land M."/>
            <person name="Hauser L."/>
            <person name="Kyrpides N."/>
            <person name="Ivanova N."/>
            <person name="Jensen P.R."/>
            <person name="Moore B.S."/>
            <person name="Penn K."/>
            <person name="Jenkins C."/>
            <person name="Udwary D."/>
            <person name="Xiang L."/>
            <person name="Gontang E."/>
            <person name="Richardson P."/>
        </authorList>
    </citation>
    <scope>NUCLEOTIDE SEQUENCE [LARGE SCALE GENOMIC DNA]</scope>
    <source>
        <strain evidence="1">CNS-205</strain>
    </source>
</reference>
<sequence length="55" mass="6010">MSAAGWRVIGMGVGRLIGRSGDAFRPPGHPVSTSVAILKLTWYARCTTRRSRPVR</sequence>
<name>A8LZ56_SALAI</name>
<dbReference type="KEGG" id="saq:Sare_3618"/>